<feature type="region of interest" description="Disordered" evidence="1">
    <location>
        <begin position="24"/>
        <end position="66"/>
    </location>
</feature>
<gene>
    <name evidence="2" type="ORF">DUI87_31977</name>
</gene>
<accession>A0A3M0IS97</accession>
<feature type="compositionally biased region" description="Basic and acidic residues" evidence="1">
    <location>
        <begin position="24"/>
        <end position="33"/>
    </location>
</feature>
<dbReference type="EMBL" id="QRBI01000235">
    <property type="protein sequence ID" value="RMB91747.1"/>
    <property type="molecule type" value="Genomic_DNA"/>
</dbReference>
<keyword evidence="3" id="KW-1185">Reference proteome</keyword>
<sequence>MEIPAPQGLFQGMNTRNCLREASEEVLEQKVPEESQTARTAWGSDKNSRRIKPATSSSVEPQMGVEGDTCGTEPYKVLCGQCHTKQLGRLQRGAEQTPGGREFVKKVPEIFWRGESGLSDFGEIFEVVEGNVEGYVDTTMSLDLCARVPQERLLC</sequence>
<name>A0A3M0IS97_HIRRU</name>
<evidence type="ECO:0000313" key="2">
    <source>
        <dbReference type="EMBL" id="RMB91747.1"/>
    </source>
</evidence>
<organism evidence="2 3">
    <name type="scientific">Hirundo rustica rustica</name>
    <dbReference type="NCBI Taxonomy" id="333673"/>
    <lineage>
        <taxon>Eukaryota</taxon>
        <taxon>Metazoa</taxon>
        <taxon>Chordata</taxon>
        <taxon>Craniata</taxon>
        <taxon>Vertebrata</taxon>
        <taxon>Euteleostomi</taxon>
        <taxon>Archelosauria</taxon>
        <taxon>Archosauria</taxon>
        <taxon>Dinosauria</taxon>
        <taxon>Saurischia</taxon>
        <taxon>Theropoda</taxon>
        <taxon>Coelurosauria</taxon>
        <taxon>Aves</taxon>
        <taxon>Neognathae</taxon>
        <taxon>Neoaves</taxon>
        <taxon>Telluraves</taxon>
        <taxon>Australaves</taxon>
        <taxon>Passeriformes</taxon>
        <taxon>Sylvioidea</taxon>
        <taxon>Hirundinidae</taxon>
        <taxon>Hirundo</taxon>
    </lineage>
</organism>
<evidence type="ECO:0000256" key="1">
    <source>
        <dbReference type="SAM" id="MobiDB-lite"/>
    </source>
</evidence>
<comment type="caution">
    <text evidence="2">The sequence shown here is derived from an EMBL/GenBank/DDBJ whole genome shotgun (WGS) entry which is preliminary data.</text>
</comment>
<dbReference type="Proteomes" id="UP000269221">
    <property type="component" value="Unassembled WGS sequence"/>
</dbReference>
<proteinExistence type="predicted"/>
<dbReference type="AlphaFoldDB" id="A0A3M0IS97"/>
<reference evidence="2 3" key="1">
    <citation type="submission" date="2018-07" db="EMBL/GenBank/DDBJ databases">
        <title>A high quality draft genome assembly of the barn swallow (H. rustica rustica).</title>
        <authorList>
            <person name="Formenti G."/>
            <person name="Chiara M."/>
            <person name="Poveda L."/>
            <person name="Francoijs K.-J."/>
            <person name="Bonisoli-Alquati A."/>
            <person name="Canova L."/>
            <person name="Gianfranceschi L."/>
            <person name="Horner D.S."/>
            <person name="Saino N."/>
        </authorList>
    </citation>
    <scope>NUCLEOTIDE SEQUENCE [LARGE SCALE GENOMIC DNA]</scope>
    <source>
        <strain evidence="2">Chelidonia</strain>
        <tissue evidence="2">Blood</tissue>
    </source>
</reference>
<protein>
    <submittedName>
        <fullName evidence="2">Uncharacterized protein</fullName>
    </submittedName>
</protein>
<evidence type="ECO:0000313" key="3">
    <source>
        <dbReference type="Proteomes" id="UP000269221"/>
    </source>
</evidence>